<feature type="compositionally biased region" description="Basic and acidic residues" evidence="9">
    <location>
        <begin position="15"/>
        <end position="44"/>
    </location>
</feature>
<dbReference type="PANTHER" id="PTHR43057">
    <property type="entry name" value="ARSENITE EFFLUX TRANSPORTER"/>
    <property type="match status" value="1"/>
</dbReference>
<evidence type="ECO:0000256" key="8">
    <source>
        <dbReference type="PIRNR" id="PIRNR005508"/>
    </source>
</evidence>
<feature type="transmembrane region" description="Helical" evidence="10">
    <location>
        <begin position="143"/>
        <end position="164"/>
    </location>
</feature>
<dbReference type="InterPro" id="IPR004706">
    <property type="entry name" value="Arsenical-R_Acr3"/>
</dbReference>
<keyword evidence="12" id="KW-1185">Reference proteome</keyword>
<evidence type="ECO:0000256" key="9">
    <source>
        <dbReference type="SAM" id="MobiDB-lite"/>
    </source>
</evidence>
<keyword evidence="4 8" id="KW-1003">Cell membrane</keyword>
<dbReference type="Proteomes" id="UP000800200">
    <property type="component" value="Unassembled WGS sequence"/>
</dbReference>
<dbReference type="PIRSF" id="PIRSF005508">
    <property type="entry name" value="Acr3"/>
    <property type="match status" value="1"/>
</dbReference>
<comment type="subcellular location">
    <subcellularLocation>
        <location evidence="1 8">Cell membrane</location>
        <topology evidence="1 8">Multi-pass membrane protein</topology>
    </subcellularLocation>
</comment>
<keyword evidence="5 8" id="KW-0812">Transmembrane</keyword>
<evidence type="ECO:0000313" key="11">
    <source>
        <dbReference type="EMBL" id="KAF2182571.1"/>
    </source>
</evidence>
<protein>
    <submittedName>
        <fullName evidence="11">SBF-domain-containing protein</fullName>
    </submittedName>
</protein>
<proteinExistence type="inferred from homology"/>
<evidence type="ECO:0000256" key="4">
    <source>
        <dbReference type="ARBA" id="ARBA00022475"/>
    </source>
</evidence>
<accession>A0A6A6DSJ6</accession>
<feature type="compositionally biased region" description="Polar residues" evidence="9">
    <location>
        <begin position="1"/>
        <end position="10"/>
    </location>
</feature>
<gene>
    <name evidence="11" type="ORF">K469DRAFT_787980</name>
</gene>
<dbReference type="GO" id="GO:0015104">
    <property type="term" value="F:antimonite transmembrane transporter activity"/>
    <property type="evidence" value="ECO:0007669"/>
    <property type="project" value="TreeGrafter"/>
</dbReference>
<keyword evidence="7 8" id="KW-0472">Membrane</keyword>
<name>A0A6A6DSJ6_9PEZI</name>
<dbReference type="EMBL" id="ML994647">
    <property type="protein sequence ID" value="KAF2182571.1"/>
    <property type="molecule type" value="Genomic_DNA"/>
</dbReference>
<evidence type="ECO:0000256" key="3">
    <source>
        <dbReference type="ARBA" id="ARBA00022448"/>
    </source>
</evidence>
<feature type="region of interest" description="Disordered" evidence="9">
    <location>
        <begin position="1"/>
        <end position="44"/>
    </location>
</feature>
<keyword evidence="3 8" id="KW-0813">Transport</keyword>
<evidence type="ECO:0000256" key="10">
    <source>
        <dbReference type="SAM" id="Phobius"/>
    </source>
</evidence>
<dbReference type="AlphaFoldDB" id="A0A6A6DSJ6"/>
<dbReference type="InterPro" id="IPR038770">
    <property type="entry name" value="Na+/solute_symporter_sf"/>
</dbReference>
<dbReference type="OrthoDB" id="187348at2759"/>
<dbReference type="GO" id="GO:0005886">
    <property type="term" value="C:plasma membrane"/>
    <property type="evidence" value="ECO:0007669"/>
    <property type="project" value="UniProtKB-SubCell"/>
</dbReference>
<sequence>MSTIERSLLQNEEENERKNDECPRSQDVEKGNQSDQRDLGESRNNEELPPLRGLSFLDRYLVIWIILAMAIGNILGNTVPSTGFALQRGEFIGVSIPIGLAWAFLPDRQDLHEGLIFVGIARCIAMVLIWTDLAKGDGDYCAVLVAFNSILLIVLFAPFAVFCFQVVSHGDKANVSYSKVAQRVGVFLEVSLGAAVVTRLALLRLVGEEKYQRRFIRYITHCLIGLLYTIIVLFGSRGARMGLGYRASCTQNLTASNNFELAIAVVVAVYGAGSGQALASTVGPLIEVPVSIGLVYVLRWVKKRWSWEG</sequence>
<dbReference type="GO" id="GO:0015105">
    <property type="term" value="F:arsenite transmembrane transporter activity"/>
    <property type="evidence" value="ECO:0007669"/>
    <property type="project" value="TreeGrafter"/>
</dbReference>
<reference evidence="11" key="1">
    <citation type="journal article" date="2020" name="Stud. Mycol.">
        <title>101 Dothideomycetes genomes: a test case for predicting lifestyles and emergence of pathogens.</title>
        <authorList>
            <person name="Haridas S."/>
            <person name="Albert R."/>
            <person name="Binder M."/>
            <person name="Bloem J."/>
            <person name="Labutti K."/>
            <person name="Salamov A."/>
            <person name="Andreopoulos B."/>
            <person name="Baker S."/>
            <person name="Barry K."/>
            <person name="Bills G."/>
            <person name="Bluhm B."/>
            <person name="Cannon C."/>
            <person name="Castanera R."/>
            <person name="Culley D."/>
            <person name="Daum C."/>
            <person name="Ezra D."/>
            <person name="Gonzalez J."/>
            <person name="Henrissat B."/>
            <person name="Kuo A."/>
            <person name="Liang C."/>
            <person name="Lipzen A."/>
            <person name="Lutzoni F."/>
            <person name="Magnuson J."/>
            <person name="Mondo S."/>
            <person name="Nolan M."/>
            <person name="Ohm R."/>
            <person name="Pangilinan J."/>
            <person name="Park H.-J."/>
            <person name="Ramirez L."/>
            <person name="Alfaro M."/>
            <person name="Sun H."/>
            <person name="Tritt A."/>
            <person name="Yoshinaga Y."/>
            <person name="Zwiers L.-H."/>
            <person name="Turgeon B."/>
            <person name="Goodwin S."/>
            <person name="Spatafora J."/>
            <person name="Crous P."/>
            <person name="Grigoriev I."/>
        </authorList>
    </citation>
    <scope>NUCLEOTIDE SEQUENCE</scope>
    <source>
        <strain evidence="11">CBS 207.26</strain>
    </source>
</reference>
<organism evidence="11 12">
    <name type="scientific">Zopfia rhizophila CBS 207.26</name>
    <dbReference type="NCBI Taxonomy" id="1314779"/>
    <lineage>
        <taxon>Eukaryota</taxon>
        <taxon>Fungi</taxon>
        <taxon>Dikarya</taxon>
        <taxon>Ascomycota</taxon>
        <taxon>Pezizomycotina</taxon>
        <taxon>Dothideomycetes</taxon>
        <taxon>Dothideomycetes incertae sedis</taxon>
        <taxon>Zopfiaceae</taxon>
        <taxon>Zopfia</taxon>
    </lineage>
</organism>
<evidence type="ECO:0000256" key="2">
    <source>
        <dbReference type="ARBA" id="ARBA00010110"/>
    </source>
</evidence>
<evidence type="ECO:0000256" key="1">
    <source>
        <dbReference type="ARBA" id="ARBA00004651"/>
    </source>
</evidence>
<feature type="transmembrane region" description="Helical" evidence="10">
    <location>
        <begin position="215"/>
        <end position="234"/>
    </location>
</feature>
<dbReference type="Pfam" id="PF01758">
    <property type="entry name" value="SBF"/>
    <property type="match status" value="1"/>
</dbReference>
<dbReference type="GO" id="GO:0015297">
    <property type="term" value="F:antiporter activity"/>
    <property type="evidence" value="ECO:0007669"/>
    <property type="project" value="UniProtKB-UniRule"/>
</dbReference>
<dbReference type="InterPro" id="IPR002657">
    <property type="entry name" value="BilAc:Na_symport/Acr3"/>
</dbReference>
<feature type="transmembrane region" description="Helical" evidence="10">
    <location>
        <begin position="60"/>
        <end position="79"/>
    </location>
</feature>
<feature type="transmembrane region" description="Helical" evidence="10">
    <location>
        <begin position="114"/>
        <end position="131"/>
    </location>
</feature>
<comment type="similarity">
    <text evidence="2 8">Belongs to the arsenical resistance-3 (ACR3) (TC 2.A.59) family.</text>
</comment>
<feature type="transmembrane region" description="Helical" evidence="10">
    <location>
        <begin position="278"/>
        <end position="298"/>
    </location>
</feature>
<evidence type="ECO:0000256" key="6">
    <source>
        <dbReference type="ARBA" id="ARBA00022989"/>
    </source>
</evidence>
<evidence type="ECO:0000256" key="5">
    <source>
        <dbReference type="ARBA" id="ARBA00022692"/>
    </source>
</evidence>
<evidence type="ECO:0000313" key="12">
    <source>
        <dbReference type="Proteomes" id="UP000800200"/>
    </source>
</evidence>
<dbReference type="Gene3D" id="1.20.1530.20">
    <property type="match status" value="1"/>
</dbReference>
<keyword evidence="6 8" id="KW-1133">Transmembrane helix</keyword>
<dbReference type="PANTHER" id="PTHR43057:SF1">
    <property type="entry name" value="ARSENICAL-RESISTANCE PROTEIN 3"/>
    <property type="match status" value="1"/>
</dbReference>
<evidence type="ECO:0000256" key="7">
    <source>
        <dbReference type="ARBA" id="ARBA00023136"/>
    </source>
</evidence>
<feature type="transmembrane region" description="Helical" evidence="10">
    <location>
        <begin position="184"/>
        <end position="203"/>
    </location>
</feature>